<dbReference type="InterPro" id="IPR008928">
    <property type="entry name" value="6-hairpin_glycosidase_sf"/>
</dbReference>
<keyword evidence="6 9" id="KW-0326">Glycosidase</keyword>
<dbReference type="Proteomes" id="UP000533429">
    <property type="component" value="Unassembled WGS sequence"/>
</dbReference>
<keyword evidence="5" id="KW-0136">Cellulose degradation</keyword>
<dbReference type="GO" id="GO:0008810">
    <property type="term" value="F:cellulase activity"/>
    <property type="evidence" value="ECO:0007669"/>
    <property type="project" value="UniProtKB-EC"/>
</dbReference>
<comment type="similarity">
    <text evidence="2">Belongs to the glycosyl hydrolase 8 (cellulase D) family.</text>
</comment>
<evidence type="ECO:0000256" key="6">
    <source>
        <dbReference type="ARBA" id="ARBA00023295"/>
    </source>
</evidence>
<dbReference type="EC" id="3.2.1.4" evidence="3"/>
<gene>
    <name evidence="9" type="primary">bcsZ</name>
    <name evidence="9" type="ORF">HWA77_21390</name>
</gene>
<dbReference type="Gene3D" id="1.50.10.10">
    <property type="match status" value="1"/>
</dbReference>
<dbReference type="RefSeq" id="WP_138243177.1">
    <property type="nucleotide sequence ID" value="NZ_JABWTP010000124.1"/>
</dbReference>
<protein>
    <recommendedName>
        <fullName evidence="3">cellulase</fullName>
        <ecNumber evidence="3">3.2.1.4</ecNumber>
    </recommendedName>
</protein>
<comment type="caution">
    <text evidence="9">The sequence shown here is derived from an EMBL/GenBank/DDBJ whole genome shotgun (WGS) entry which is preliminary data.</text>
</comment>
<dbReference type="InterPro" id="IPR002037">
    <property type="entry name" value="Glyco_hydro_8"/>
</dbReference>
<feature type="signal peptide" evidence="8">
    <location>
        <begin position="1"/>
        <end position="18"/>
    </location>
</feature>
<proteinExistence type="inferred from homology"/>
<keyword evidence="8" id="KW-0732">Signal</keyword>
<keyword evidence="7" id="KW-0624">Polysaccharide degradation</keyword>
<evidence type="ECO:0000256" key="4">
    <source>
        <dbReference type="ARBA" id="ARBA00022801"/>
    </source>
</evidence>
<dbReference type="Pfam" id="PF01270">
    <property type="entry name" value="Glyco_hydro_8"/>
    <property type="match status" value="1"/>
</dbReference>
<organism evidence="9 10">
    <name type="scientific">Photobacterium damselae subsp. damselae</name>
    <name type="common">Listonella damsela</name>
    <dbReference type="NCBI Taxonomy" id="85581"/>
    <lineage>
        <taxon>Bacteria</taxon>
        <taxon>Pseudomonadati</taxon>
        <taxon>Pseudomonadota</taxon>
        <taxon>Gammaproteobacteria</taxon>
        <taxon>Vibrionales</taxon>
        <taxon>Vibrionaceae</taxon>
        <taxon>Photobacterium</taxon>
    </lineage>
</organism>
<keyword evidence="4 9" id="KW-0378">Hydrolase</keyword>
<accession>A0A850QST7</accession>
<evidence type="ECO:0000256" key="5">
    <source>
        <dbReference type="ARBA" id="ARBA00023001"/>
    </source>
</evidence>
<evidence type="ECO:0000313" key="9">
    <source>
        <dbReference type="EMBL" id="NVP02767.1"/>
    </source>
</evidence>
<dbReference type="SUPFAM" id="SSF48208">
    <property type="entry name" value="Six-hairpin glycosidases"/>
    <property type="match status" value="1"/>
</dbReference>
<evidence type="ECO:0000256" key="3">
    <source>
        <dbReference type="ARBA" id="ARBA00012601"/>
    </source>
</evidence>
<dbReference type="AlphaFoldDB" id="A0A850QST7"/>
<dbReference type="NCBIfam" id="NF008305">
    <property type="entry name" value="PRK11097.1"/>
    <property type="match status" value="1"/>
</dbReference>
<evidence type="ECO:0000256" key="7">
    <source>
        <dbReference type="ARBA" id="ARBA00023326"/>
    </source>
</evidence>
<name>A0A850QST7_PHODD</name>
<evidence type="ECO:0000313" key="10">
    <source>
        <dbReference type="Proteomes" id="UP000533429"/>
    </source>
</evidence>
<evidence type="ECO:0000256" key="8">
    <source>
        <dbReference type="SAM" id="SignalP"/>
    </source>
</evidence>
<dbReference type="GO" id="GO:0030245">
    <property type="term" value="P:cellulose catabolic process"/>
    <property type="evidence" value="ECO:0007669"/>
    <property type="project" value="UniProtKB-KW"/>
</dbReference>
<sequence>MRLWLMVFLCFVSFQSLADICHWSQWNKFKQEYVHHGRVIDGSDPRLITTSEGQSYALFFALVANDKKAFSDIFNWTQQNLAGGDLSAQLPAWLWGMNTSTDKFGVLDSNSASDSDLWIAYSLIEAGRLWKNFYYQSVGYLLAERILREETVMLDNGQRQLLPGAKGFINGPHHYRLNPSYAPLQLLKRMSVLYPASGWGNMYHSTQSMLTHVMPKGFSPDWVRVNNGDYFPDEHSGVTGSYNAIRTYLWVGMLNEADPYKKILVNMMAPMIFATDKLGAPPEKVNSQSGTYSKPGNAGFSAALLPLLSSIDPLLCKAQLSRVNALLITNGYSHYYENVLALFGLGWIQHQFRFGSNGELQPQWSSQQCV</sequence>
<evidence type="ECO:0000256" key="2">
    <source>
        <dbReference type="ARBA" id="ARBA00009209"/>
    </source>
</evidence>
<dbReference type="EMBL" id="JABXOR010001385">
    <property type="protein sequence ID" value="NVP02767.1"/>
    <property type="molecule type" value="Genomic_DNA"/>
</dbReference>
<feature type="chain" id="PRO_5032648101" description="cellulase" evidence="8">
    <location>
        <begin position="19"/>
        <end position="370"/>
    </location>
</feature>
<reference evidence="9 10" key="1">
    <citation type="submission" date="2020-06" db="EMBL/GenBank/DDBJ databases">
        <title>Photobacterium damselae subsp. damselae comparative genomics.</title>
        <authorList>
            <person name="Osorio C.R."/>
        </authorList>
    </citation>
    <scope>NUCLEOTIDE SEQUENCE [LARGE SCALE GENOMIC DNA]</scope>
    <source>
        <strain evidence="9 10">TW250/03</strain>
    </source>
</reference>
<comment type="catalytic activity">
    <reaction evidence="1">
        <text>Endohydrolysis of (1-&gt;4)-beta-D-glucosidic linkages in cellulose, lichenin and cereal beta-D-glucans.</text>
        <dbReference type="EC" id="3.2.1.4"/>
    </reaction>
</comment>
<keyword evidence="7" id="KW-0119">Carbohydrate metabolism</keyword>
<evidence type="ECO:0000256" key="1">
    <source>
        <dbReference type="ARBA" id="ARBA00000966"/>
    </source>
</evidence>
<dbReference type="InterPro" id="IPR012341">
    <property type="entry name" value="6hp_glycosidase-like_sf"/>
</dbReference>
<dbReference type="PRINTS" id="PR00735">
    <property type="entry name" value="GLHYDRLASE8"/>
</dbReference>